<proteinExistence type="predicted"/>
<evidence type="ECO:0000313" key="2">
    <source>
        <dbReference type="Proteomes" id="UP000031419"/>
    </source>
</evidence>
<evidence type="ECO:0000313" key="1">
    <source>
        <dbReference type="EMBL" id="KEI46138.1"/>
    </source>
</evidence>
<accession>A0A073B2F7</accession>
<dbReference type="EMBL" id="JNVU01000002">
    <property type="protein sequence ID" value="KEI46138.1"/>
    <property type="molecule type" value="Genomic_DNA"/>
</dbReference>
<gene>
    <name evidence="1" type="ORF">GU90_00355</name>
</gene>
<dbReference type="RefSeq" id="WP_029722856.1">
    <property type="nucleotide sequence ID" value="NZ_JAJUIW010000020.1"/>
</dbReference>
<organism evidence="1 2">
    <name type="scientific">Saccharopolyspora rectivirgula</name>
    <dbReference type="NCBI Taxonomy" id="28042"/>
    <lineage>
        <taxon>Bacteria</taxon>
        <taxon>Bacillati</taxon>
        <taxon>Actinomycetota</taxon>
        <taxon>Actinomycetes</taxon>
        <taxon>Pseudonocardiales</taxon>
        <taxon>Pseudonocardiaceae</taxon>
        <taxon>Saccharopolyspora</taxon>
    </lineage>
</organism>
<comment type="caution">
    <text evidence="1">The sequence shown here is derived from an EMBL/GenBank/DDBJ whole genome shotgun (WGS) entry which is preliminary data.</text>
</comment>
<name>A0A073B2F7_9PSEU</name>
<sequence length="127" mass="14186">MTVYLDVSDLLLLAAAVTDQDLKLRDGGLLAAAAYRPRAEVLGVPAYETLWLKSAALLDTIVRTRPLHEGNWRLGWVAAVTMCDLNGWWVEADDEQALLLVREVGRDKRQLPEVADCLQSWSKPKTK</sequence>
<reference evidence="1 2" key="1">
    <citation type="submission" date="2014-06" db="EMBL/GenBank/DDBJ databases">
        <title>Saccharopolyspora rectivirgula DSM-43113 Genome sequencing.</title>
        <authorList>
            <person name="Barrera C."/>
            <person name="Millon L."/>
            <person name="Rognon B."/>
            <person name="Zaugg C."/>
            <person name="Monod M."/>
        </authorList>
    </citation>
    <scope>NUCLEOTIDE SEQUENCE [LARGE SCALE GENOMIC DNA]</scope>
    <source>
        <strain evidence="1 2">DSM 43113</strain>
    </source>
</reference>
<dbReference type="eggNOG" id="COG3654">
    <property type="taxonomic scope" value="Bacteria"/>
</dbReference>
<keyword evidence="2" id="KW-1185">Reference proteome</keyword>
<dbReference type="OrthoDB" id="9802752at2"/>
<dbReference type="Gene3D" id="1.20.120.1870">
    <property type="entry name" value="Fic/DOC protein, Fido domain"/>
    <property type="match status" value="1"/>
</dbReference>
<dbReference type="InterPro" id="IPR053737">
    <property type="entry name" value="Type_II_TA_Toxin"/>
</dbReference>
<dbReference type="Proteomes" id="UP000031419">
    <property type="component" value="Unassembled WGS sequence"/>
</dbReference>
<dbReference type="AlphaFoldDB" id="A0A073B2F7"/>
<dbReference type="STRING" id="28042.GU90_00355"/>
<protein>
    <submittedName>
        <fullName evidence="1">Death-on-curing protein</fullName>
    </submittedName>
</protein>